<evidence type="ECO:0000256" key="1">
    <source>
        <dbReference type="ARBA" id="ARBA00022723"/>
    </source>
</evidence>
<gene>
    <name evidence="5" type="ORF">HOLleu_07193</name>
</gene>
<dbReference type="EMBL" id="JAIZAY010000003">
    <property type="protein sequence ID" value="KAJ8044440.1"/>
    <property type="molecule type" value="Genomic_DNA"/>
</dbReference>
<dbReference type="AlphaFoldDB" id="A0A9Q1CGD2"/>
<evidence type="ECO:0008006" key="7">
    <source>
        <dbReference type="Google" id="ProtNLM"/>
    </source>
</evidence>
<feature type="compositionally biased region" description="Polar residues" evidence="4">
    <location>
        <begin position="100"/>
        <end position="112"/>
    </location>
</feature>
<name>A0A9Q1CGD2_HOLLE</name>
<reference evidence="5" key="1">
    <citation type="submission" date="2021-10" db="EMBL/GenBank/DDBJ databases">
        <title>Tropical sea cucumber genome reveals ecological adaptation and Cuvierian tubules defense mechanism.</title>
        <authorList>
            <person name="Chen T."/>
        </authorList>
    </citation>
    <scope>NUCLEOTIDE SEQUENCE</scope>
    <source>
        <strain evidence="5">Nanhai2018</strain>
        <tissue evidence="5">Muscle</tissue>
    </source>
</reference>
<dbReference type="SUPFAM" id="SSF57850">
    <property type="entry name" value="RING/U-box"/>
    <property type="match status" value="1"/>
</dbReference>
<dbReference type="Proteomes" id="UP001152320">
    <property type="component" value="Chromosome 3"/>
</dbReference>
<keyword evidence="6" id="KW-1185">Reference proteome</keyword>
<evidence type="ECO:0000313" key="6">
    <source>
        <dbReference type="Proteomes" id="UP001152320"/>
    </source>
</evidence>
<evidence type="ECO:0000256" key="2">
    <source>
        <dbReference type="ARBA" id="ARBA00022771"/>
    </source>
</evidence>
<proteinExistence type="predicted"/>
<dbReference type="InterPro" id="IPR013083">
    <property type="entry name" value="Znf_RING/FYVE/PHD"/>
</dbReference>
<dbReference type="OrthoDB" id="6040387at2759"/>
<keyword evidence="3" id="KW-0862">Zinc</keyword>
<evidence type="ECO:0000256" key="4">
    <source>
        <dbReference type="SAM" id="MobiDB-lite"/>
    </source>
</evidence>
<keyword evidence="2" id="KW-0863">Zinc-finger</keyword>
<dbReference type="InterPro" id="IPR017907">
    <property type="entry name" value="Znf_RING_CS"/>
</dbReference>
<evidence type="ECO:0000256" key="3">
    <source>
        <dbReference type="ARBA" id="ARBA00022833"/>
    </source>
</evidence>
<keyword evidence="1" id="KW-0479">Metal-binding</keyword>
<protein>
    <recommendedName>
        <fullName evidence="7">RING-type domain-containing protein</fullName>
    </recommendedName>
</protein>
<dbReference type="GO" id="GO:0008270">
    <property type="term" value="F:zinc ion binding"/>
    <property type="evidence" value="ECO:0007669"/>
    <property type="project" value="UniProtKB-KW"/>
</dbReference>
<comment type="caution">
    <text evidence="5">The sequence shown here is derived from an EMBL/GenBank/DDBJ whole genome shotgun (WGS) entry which is preliminary data.</text>
</comment>
<dbReference type="Gene3D" id="3.30.40.10">
    <property type="entry name" value="Zinc/RING finger domain, C3HC4 (zinc finger)"/>
    <property type="match status" value="1"/>
</dbReference>
<sequence>MVTGICQHRFCTACVYTENGKRRAGLAKCPTCQLENALPPKRPIIPEDVIEMQKTLGITRCPNENCPEDMWIWEVENHLKECHTDPPEKKSTLDNRCKKNLSTPKRANSPVESKSGKPRIGTHEVGELLDGARIMMQQRRRSRSRGCLPDTFHMRYPLRNVNR</sequence>
<accession>A0A9Q1CGD2</accession>
<feature type="region of interest" description="Disordered" evidence="4">
    <location>
        <begin position="83"/>
        <end position="122"/>
    </location>
</feature>
<feature type="compositionally biased region" description="Basic and acidic residues" evidence="4">
    <location>
        <begin position="83"/>
        <end position="97"/>
    </location>
</feature>
<evidence type="ECO:0000313" key="5">
    <source>
        <dbReference type="EMBL" id="KAJ8044440.1"/>
    </source>
</evidence>
<organism evidence="5 6">
    <name type="scientific">Holothuria leucospilota</name>
    <name type="common">Black long sea cucumber</name>
    <name type="synonym">Mertensiothuria leucospilota</name>
    <dbReference type="NCBI Taxonomy" id="206669"/>
    <lineage>
        <taxon>Eukaryota</taxon>
        <taxon>Metazoa</taxon>
        <taxon>Echinodermata</taxon>
        <taxon>Eleutherozoa</taxon>
        <taxon>Echinozoa</taxon>
        <taxon>Holothuroidea</taxon>
        <taxon>Aspidochirotacea</taxon>
        <taxon>Aspidochirotida</taxon>
        <taxon>Holothuriidae</taxon>
        <taxon>Holothuria</taxon>
    </lineage>
</organism>
<dbReference type="PROSITE" id="PS00518">
    <property type="entry name" value="ZF_RING_1"/>
    <property type="match status" value="1"/>
</dbReference>